<feature type="domain" description="HTH CENPB-type" evidence="2">
    <location>
        <begin position="72"/>
        <end position="147"/>
    </location>
</feature>
<dbReference type="SUPFAM" id="SSF46689">
    <property type="entry name" value="Homeodomain-like"/>
    <property type="match status" value="1"/>
</dbReference>
<name>A0A1D2VQ67_9ASCO</name>
<organism evidence="3 4">
    <name type="scientific">Ascoidea rubescens DSM 1968</name>
    <dbReference type="NCBI Taxonomy" id="1344418"/>
    <lineage>
        <taxon>Eukaryota</taxon>
        <taxon>Fungi</taxon>
        <taxon>Dikarya</taxon>
        <taxon>Ascomycota</taxon>
        <taxon>Saccharomycotina</taxon>
        <taxon>Saccharomycetes</taxon>
        <taxon>Ascoideaceae</taxon>
        <taxon>Ascoidea</taxon>
    </lineage>
</organism>
<evidence type="ECO:0000259" key="2">
    <source>
        <dbReference type="PROSITE" id="PS51253"/>
    </source>
</evidence>
<dbReference type="Pfam" id="PF18107">
    <property type="entry name" value="HTH_ABP1_N"/>
    <property type="match status" value="1"/>
</dbReference>
<dbReference type="OrthoDB" id="125347at2759"/>
<dbReference type="InterPro" id="IPR009057">
    <property type="entry name" value="Homeodomain-like_sf"/>
</dbReference>
<dbReference type="Pfam" id="PF03184">
    <property type="entry name" value="DDE_1"/>
    <property type="match status" value="1"/>
</dbReference>
<dbReference type="RefSeq" id="XP_020050070.1">
    <property type="nucleotide sequence ID" value="XM_020194294.1"/>
</dbReference>
<dbReference type="GeneID" id="30967930"/>
<sequence>MLSSHVTKMGYTIKQKIDICLMSESNPDMTQADLANWAKKKYGTSKPPSQTTISRILSKKDELIALKEHEFRLIRRRKPSNVLLRKILQEWIFQSVWDTFPITIPIIQNSATSLWKILPANSREGNGEFSHKWCNHFLGKMNVNLNNIENELIKPLKIWSFSEKDLLKNFLKQFKKSDIFTLDEFFLYFQLPLDKKLTYSNPSASSPSNALTIMLASNSDGSEKLEPLIVGHYENMACFDGKPPVKITNKYGVTYKSNKKAWLTSTMFYDWLAVLDKRLSITNRHIIIVIDTAGSHRVPILSPTTKQQ</sequence>
<evidence type="ECO:0000313" key="3">
    <source>
        <dbReference type="EMBL" id="ODV63763.1"/>
    </source>
</evidence>
<reference evidence="4" key="1">
    <citation type="submission" date="2016-05" db="EMBL/GenBank/DDBJ databases">
        <title>Comparative genomics of biotechnologically important yeasts.</title>
        <authorList>
            <consortium name="DOE Joint Genome Institute"/>
            <person name="Riley R."/>
            <person name="Haridas S."/>
            <person name="Wolfe K.H."/>
            <person name="Lopes M.R."/>
            <person name="Hittinger C.T."/>
            <person name="Goker M."/>
            <person name="Salamov A."/>
            <person name="Wisecaver J."/>
            <person name="Long T.M."/>
            <person name="Aerts A.L."/>
            <person name="Barry K."/>
            <person name="Choi C."/>
            <person name="Clum A."/>
            <person name="Coughlan A.Y."/>
            <person name="Deshpande S."/>
            <person name="Douglass A.P."/>
            <person name="Hanson S.J."/>
            <person name="Klenk H.-P."/>
            <person name="Labutti K."/>
            <person name="Lapidus A."/>
            <person name="Lindquist E."/>
            <person name="Lipzen A."/>
            <person name="Meier-Kolthoff J.P."/>
            <person name="Ohm R.A."/>
            <person name="Otillar R.P."/>
            <person name="Pangilinan J."/>
            <person name="Peng Y."/>
            <person name="Rokas A."/>
            <person name="Rosa C.A."/>
            <person name="Scheuner C."/>
            <person name="Sibirny A.A."/>
            <person name="Slot J.C."/>
            <person name="Stielow J.B."/>
            <person name="Sun H."/>
            <person name="Kurtzman C.P."/>
            <person name="Blackwell M."/>
            <person name="Grigoriev I.V."/>
            <person name="Jeffries T.W."/>
        </authorList>
    </citation>
    <scope>NUCLEOTIDE SEQUENCE [LARGE SCALE GENOMIC DNA]</scope>
    <source>
        <strain evidence="4">DSM 1968</strain>
    </source>
</reference>
<dbReference type="EMBL" id="KV454475">
    <property type="protein sequence ID" value="ODV63763.1"/>
    <property type="molecule type" value="Genomic_DNA"/>
</dbReference>
<keyword evidence="1" id="KW-0238">DNA-binding</keyword>
<dbReference type="Pfam" id="PF03221">
    <property type="entry name" value="HTH_Tnp_Tc5"/>
    <property type="match status" value="1"/>
</dbReference>
<dbReference type="InterPro" id="IPR041188">
    <property type="entry name" value="HTH_ABP1_N"/>
</dbReference>
<dbReference type="InParanoid" id="A0A1D2VQ67"/>
<gene>
    <name evidence="3" type="ORF">ASCRUDRAFT_78792</name>
</gene>
<accession>A0A1D2VQ67</accession>
<dbReference type="InterPro" id="IPR004875">
    <property type="entry name" value="DDE_SF_endonuclease_dom"/>
</dbReference>
<dbReference type="SMART" id="SM00674">
    <property type="entry name" value="CENPB"/>
    <property type="match status" value="1"/>
</dbReference>
<dbReference type="GO" id="GO:0003677">
    <property type="term" value="F:DNA binding"/>
    <property type="evidence" value="ECO:0007669"/>
    <property type="project" value="UniProtKB-KW"/>
</dbReference>
<evidence type="ECO:0000256" key="1">
    <source>
        <dbReference type="ARBA" id="ARBA00023125"/>
    </source>
</evidence>
<dbReference type="InterPro" id="IPR050863">
    <property type="entry name" value="CenT-Element_Derived"/>
</dbReference>
<dbReference type="PANTHER" id="PTHR19303:SF73">
    <property type="entry name" value="PROTEIN PDC2"/>
    <property type="match status" value="1"/>
</dbReference>
<dbReference type="PANTHER" id="PTHR19303">
    <property type="entry name" value="TRANSPOSON"/>
    <property type="match status" value="1"/>
</dbReference>
<protein>
    <submittedName>
        <fullName evidence="3">DDE-domain-containing protein</fullName>
    </submittedName>
</protein>
<dbReference type="GO" id="GO:0005634">
    <property type="term" value="C:nucleus"/>
    <property type="evidence" value="ECO:0007669"/>
    <property type="project" value="TreeGrafter"/>
</dbReference>
<dbReference type="STRING" id="1344418.A0A1D2VQ67"/>
<evidence type="ECO:0000313" key="4">
    <source>
        <dbReference type="Proteomes" id="UP000095038"/>
    </source>
</evidence>
<dbReference type="Proteomes" id="UP000095038">
    <property type="component" value="Unassembled WGS sequence"/>
</dbReference>
<dbReference type="PROSITE" id="PS51253">
    <property type="entry name" value="HTH_CENPB"/>
    <property type="match status" value="1"/>
</dbReference>
<proteinExistence type="predicted"/>
<dbReference type="AlphaFoldDB" id="A0A1D2VQ67"/>
<dbReference type="Gene3D" id="1.10.10.60">
    <property type="entry name" value="Homeodomain-like"/>
    <property type="match status" value="1"/>
</dbReference>
<dbReference type="InterPro" id="IPR006600">
    <property type="entry name" value="HTH_CenpB_DNA-bd_dom"/>
</dbReference>
<keyword evidence="4" id="KW-1185">Reference proteome</keyword>